<feature type="transmembrane region" description="Helical" evidence="1">
    <location>
        <begin position="96"/>
        <end position="115"/>
    </location>
</feature>
<dbReference type="EMBL" id="QUMX01000004">
    <property type="protein sequence ID" value="REG54322.1"/>
    <property type="molecule type" value="Genomic_DNA"/>
</dbReference>
<proteinExistence type="predicted"/>
<feature type="transmembrane region" description="Helical" evidence="1">
    <location>
        <begin position="64"/>
        <end position="84"/>
    </location>
</feature>
<organism evidence="3 4">
    <name type="scientific">Paracoccus versutus</name>
    <name type="common">Thiobacillus versutus</name>
    <dbReference type="NCBI Taxonomy" id="34007"/>
    <lineage>
        <taxon>Bacteria</taxon>
        <taxon>Pseudomonadati</taxon>
        <taxon>Pseudomonadota</taxon>
        <taxon>Alphaproteobacteria</taxon>
        <taxon>Rhodobacterales</taxon>
        <taxon>Paracoccaceae</taxon>
        <taxon>Paracoccus</taxon>
    </lineage>
</organism>
<comment type="caution">
    <text evidence="3">The sequence shown here is derived from an EMBL/GenBank/DDBJ whole genome shotgun (WGS) entry which is preliminary data.</text>
</comment>
<evidence type="ECO:0000256" key="1">
    <source>
        <dbReference type="SAM" id="Phobius"/>
    </source>
</evidence>
<keyword evidence="4" id="KW-1185">Reference proteome</keyword>
<dbReference type="Proteomes" id="UP000256794">
    <property type="component" value="Unassembled WGS sequence"/>
</dbReference>
<evidence type="ECO:0000259" key="2">
    <source>
        <dbReference type="Pfam" id="PF20349"/>
    </source>
</evidence>
<dbReference type="AlphaFoldDB" id="A0AAQ0HK67"/>
<feature type="transmembrane region" description="Helical" evidence="1">
    <location>
        <begin position="23"/>
        <end position="44"/>
    </location>
</feature>
<dbReference type="Pfam" id="PF20349">
    <property type="entry name" value="DUF6644"/>
    <property type="match status" value="1"/>
</dbReference>
<keyword evidence="1" id="KW-0472">Membrane</keyword>
<name>A0AAQ0HK67_PARVE</name>
<reference evidence="3 4" key="1">
    <citation type="submission" date="2018-08" db="EMBL/GenBank/DDBJ databases">
        <title>Genomic Encyclopedia of Archaeal and Bacterial Type Strains, Phase II (KMG-II): from individual species to whole genera.</title>
        <authorList>
            <person name="Goeker M."/>
        </authorList>
    </citation>
    <scope>NUCLEOTIDE SEQUENCE [LARGE SCALE GENOMIC DNA]</scope>
    <source>
        <strain evidence="3 4">DSM 582</strain>
    </source>
</reference>
<evidence type="ECO:0000313" key="3">
    <source>
        <dbReference type="EMBL" id="REG54322.1"/>
    </source>
</evidence>
<sequence length="157" mass="16300">MQELAAWAEGTALAAALRRSGHLYMVVNATHILGIALLLGAIVPLDLRLVGIVRGGALRVLAPFLSRAAGAGLAIALATGPVLWSVSARDYLANAAFRWKIALIGLGLAVVALQHAGKGWQQAVETGVPSPDARILAALSLAIWVSVLLAGRWIGFL</sequence>
<accession>A0AAQ0HK67</accession>
<dbReference type="InterPro" id="IPR046586">
    <property type="entry name" value="DUF6644"/>
</dbReference>
<keyword evidence="1" id="KW-0812">Transmembrane</keyword>
<dbReference type="RefSeq" id="WP_036754408.1">
    <property type="nucleotide sequence ID" value="NZ_CP035286.1"/>
</dbReference>
<keyword evidence="1" id="KW-1133">Transmembrane helix</keyword>
<feature type="domain" description="DUF6644" evidence="2">
    <location>
        <begin position="6"/>
        <end position="156"/>
    </location>
</feature>
<feature type="transmembrane region" description="Helical" evidence="1">
    <location>
        <begin position="135"/>
        <end position="155"/>
    </location>
</feature>
<evidence type="ECO:0000313" key="4">
    <source>
        <dbReference type="Proteomes" id="UP000256794"/>
    </source>
</evidence>
<protein>
    <recommendedName>
        <fullName evidence="2">DUF6644 domain-containing protein</fullName>
    </recommendedName>
</protein>
<gene>
    <name evidence="3" type="ORF">ATH84_1004117</name>
</gene>